<dbReference type="SMART" id="SM00184">
    <property type="entry name" value="RING"/>
    <property type="match status" value="1"/>
</dbReference>
<reference evidence="19" key="1">
    <citation type="submission" date="2025-08" db="UniProtKB">
        <authorList>
            <consortium name="RefSeq"/>
        </authorList>
    </citation>
    <scope>IDENTIFICATION</scope>
</reference>
<evidence type="ECO:0000313" key="19">
    <source>
        <dbReference type="RefSeq" id="XP_011070269.1"/>
    </source>
</evidence>
<feature type="region of interest" description="Disordered" evidence="15">
    <location>
        <begin position="1"/>
        <end position="28"/>
    </location>
</feature>
<dbReference type="EC" id="2.3.2.27" evidence="4"/>
<dbReference type="InParanoid" id="A0A6I9SKN2"/>
<organism evidence="18 19">
    <name type="scientific">Sesamum indicum</name>
    <name type="common">Oriental sesame</name>
    <name type="synonym">Sesamum orientale</name>
    <dbReference type="NCBI Taxonomy" id="4182"/>
    <lineage>
        <taxon>Eukaryota</taxon>
        <taxon>Viridiplantae</taxon>
        <taxon>Streptophyta</taxon>
        <taxon>Embryophyta</taxon>
        <taxon>Tracheophyta</taxon>
        <taxon>Spermatophyta</taxon>
        <taxon>Magnoliopsida</taxon>
        <taxon>eudicotyledons</taxon>
        <taxon>Gunneridae</taxon>
        <taxon>Pentapetalae</taxon>
        <taxon>asterids</taxon>
        <taxon>lamiids</taxon>
        <taxon>Lamiales</taxon>
        <taxon>Pedaliaceae</taxon>
        <taxon>Sesamum</taxon>
    </lineage>
</organism>
<evidence type="ECO:0000256" key="4">
    <source>
        <dbReference type="ARBA" id="ARBA00012483"/>
    </source>
</evidence>
<evidence type="ECO:0000256" key="5">
    <source>
        <dbReference type="ARBA" id="ARBA00022679"/>
    </source>
</evidence>
<evidence type="ECO:0000313" key="18">
    <source>
        <dbReference type="Proteomes" id="UP000504604"/>
    </source>
</evidence>
<keyword evidence="6 16" id="KW-0812">Transmembrane</keyword>
<evidence type="ECO:0000256" key="8">
    <source>
        <dbReference type="ARBA" id="ARBA00022771"/>
    </source>
</evidence>
<dbReference type="PANTHER" id="PTHR14155">
    <property type="entry name" value="RING FINGER DOMAIN-CONTAINING"/>
    <property type="match status" value="1"/>
</dbReference>
<dbReference type="Pfam" id="PF13639">
    <property type="entry name" value="zf-RING_2"/>
    <property type="match status" value="1"/>
</dbReference>
<gene>
    <name evidence="19" type="primary">LOC105155969</name>
</gene>
<accession>A0A6I9SKN2</accession>
<evidence type="ECO:0000256" key="6">
    <source>
        <dbReference type="ARBA" id="ARBA00022692"/>
    </source>
</evidence>
<evidence type="ECO:0000259" key="17">
    <source>
        <dbReference type="PROSITE" id="PS50089"/>
    </source>
</evidence>
<comment type="subcellular location">
    <subcellularLocation>
        <location evidence="2">Membrane</location>
        <topology evidence="2">Single-pass membrane protein</topology>
    </subcellularLocation>
</comment>
<evidence type="ECO:0000256" key="11">
    <source>
        <dbReference type="ARBA" id="ARBA00022989"/>
    </source>
</evidence>
<comment type="similarity">
    <text evidence="13">Belongs to the RING-type zinc finger family. ATL subfamily.</text>
</comment>
<keyword evidence="10" id="KW-0862">Zinc</keyword>
<dbReference type="InterPro" id="IPR053238">
    <property type="entry name" value="RING-H2_zinc_finger"/>
</dbReference>
<dbReference type="GO" id="GO:0008270">
    <property type="term" value="F:zinc ion binding"/>
    <property type="evidence" value="ECO:0007669"/>
    <property type="project" value="UniProtKB-KW"/>
</dbReference>
<dbReference type="CDD" id="cd16461">
    <property type="entry name" value="RING-H2_EL5-like"/>
    <property type="match status" value="1"/>
</dbReference>
<evidence type="ECO:0000256" key="9">
    <source>
        <dbReference type="ARBA" id="ARBA00022786"/>
    </source>
</evidence>
<evidence type="ECO:0000256" key="1">
    <source>
        <dbReference type="ARBA" id="ARBA00000900"/>
    </source>
</evidence>
<dbReference type="InterPro" id="IPR013083">
    <property type="entry name" value="Znf_RING/FYVE/PHD"/>
</dbReference>
<feature type="region of interest" description="Disordered" evidence="15">
    <location>
        <begin position="196"/>
        <end position="246"/>
    </location>
</feature>
<keyword evidence="18" id="KW-1185">Reference proteome</keyword>
<feature type="compositionally biased region" description="Basic and acidic residues" evidence="15">
    <location>
        <begin position="200"/>
        <end position="216"/>
    </location>
</feature>
<evidence type="ECO:0000256" key="12">
    <source>
        <dbReference type="ARBA" id="ARBA00023136"/>
    </source>
</evidence>
<dbReference type="GO" id="GO:0061630">
    <property type="term" value="F:ubiquitin protein ligase activity"/>
    <property type="evidence" value="ECO:0007669"/>
    <property type="project" value="UniProtKB-EC"/>
</dbReference>
<feature type="domain" description="RING-type" evidence="17">
    <location>
        <begin position="120"/>
        <end position="162"/>
    </location>
</feature>
<dbReference type="FunFam" id="3.30.40.10:FF:000187">
    <property type="entry name" value="E3 ubiquitin-protein ligase ATL6"/>
    <property type="match status" value="1"/>
</dbReference>
<evidence type="ECO:0000256" key="15">
    <source>
        <dbReference type="SAM" id="MobiDB-lite"/>
    </source>
</evidence>
<dbReference type="Proteomes" id="UP000504604">
    <property type="component" value="Linkage group LG2"/>
</dbReference>
<evidence type="ECO:0000256" key="3">
    <source>
        <dbReference type="ARBA" id="ARBA00004906"/>
    </source>
</evidence>
<feature type="compositionally biased region" description="Polar residues" evidence="15">
    <location>
        <begin position="230"/>
        <end position="244"/>
    </location>
</feature>
<keyword evidence="5" id="KW-0808">Transferase</keyword>
<dbReference type="Gene3D" id="3.30.40.10">
    <property type="entry name" value="Zinc/RING finger domain, C3HC4 (zinc finger)"/>
    <property type="match status" value="1"/>
</dbReference>
<feature type="transmembrane region" description="Helical" evidence="16">
    <location>
        <begin position="36"/>
        <end position="58"/>
    </location>
</feature>
<dbReference type="GO" id="GO:0016020">
    <property type="term" value="C:membrane"/>
    <property type="evidence" value="ECO:0007669"/>
    <property type="project" value="UniProtKB-SubCell"/>
</dbReference>
<keyword evidence="11 16" id="KW-1133">Transmembrane helix</keyword>
<dbReference type="InterPro" id="IPR001841">
    <property type="entry name" value="Znf_RING"/>
</dbReference>
<evidence type="ECO:0000256" key="16">
    <source>
        <dbReference type="SAM" id="Phobius"/>
    </source>
</evidence>
<dbReference type="PROSITE" id="PS50089">
    <property type="entry name" value="ZF_RING_2"/>
    <property type="match status" value="1"/>
</dbReference>
<evidence type="ECO:0000256" key="10">
    <source>
        <dbReference type="ARBA" id="ARBA00022833"/>
    </source>
</evidence>
<comment type="catalytic activity">
    <reaction evidence="1">
        <text>S-ubiquitinyl-[E2 ubiquitin-conjugating enzyme]-L-cysteine + [acceptor protein]-L-lysine = [E2 ubiquitin-conjugating enzyme]-L-cysteine + N(6)-ubiquitinyl-[acceptor protein]-L-lysine.</text>
        <dbReference type="EC" id="2.3.2.27"/>
    </reaction>
</comment>
<dbReference type="RefSeq" id="XP_011070269.1">
    <property type="nucleotide sequence ID" value="XM_011071967.2"/>
</dbReference>
<dbReference type="GeneID" id="105155969"/>
<dbReference type="KEGG" id="sind:105155969"/>
<dbReference type="SUPFAM" id="SSF57850">
    <property type="entry name" value="RING/U-box"/>
    <property type="match status" value="1"/>
</dbReference>
<evidence type="ECO:0000256" key="2">
    <source>
        <dbReference type="ARBA" id="ARBA00004167"/>
    </source>
</evidence>
<evidence type="ECO:0000256" key="13">
    <source>
        <dbReference type="ARBA" id="ARBA00024209"/>
    </source>
</evidence>
<evidence type="ECO:0000256" key="14">
    <source>
        <dbReference type="PROSITE-ProRule" id="PRU00175"/>
    </source>
</evidence>
<keyword evidence="9" id="KW-0833">Ubl conjugation pathway</keyword>
<dbReference type="AlphaFoldDB" id="A0A6I9SKN2"/>
<protein>
    <recommendedName>
        <fullName evidence="4">RING-type E3 ubiquitin transferase</fullName>
        <ecNumber evidence="4">2.3.2.27</ecNumber>
    </recommendedName>
</protein>
<dbReference type="PANTHER" id="PTHR14155:SF521">
    <property type="entry name" value="RING-H2 FINGER PROTEIN ATL30"/>
    <property type="match status" value="1"/>
</dbReference>
<proteinExistence type="inferred from homology"/>
<keyword evidence="12 16" id="KW-0472">Membrane</keyword>
<dbReference type="OrthoDB" id="9984778at2759"/>
<feature type="compositionally biased region" description="Pro residues" evidence="15">
    <location>
        <begin position="19"/>
        <end position="28"/>
    </location>
</feature>
<name>A0A6I9SKN2_SESIN</name>
<keyword evidence="7" id="KW-0479">Metal-binding</keyword>
<comment type="pathway">
    <text evidence="3">Protein modification; protein ubiquitination.</text>
</comment>
<sequence>MATGSAQPLPGAMATGSAQPPPPPPQTPQPYTYPPITIILTIILLIFFFVGFFSIYFCRCFMQNILHTWHLRHSPTGTPVGGATSSTAAGGLDPLIVQSFPTFIYSTVKDYRKEKYGLECAICLVEFDASDVLRLLTACCHVFHQECIDLWLESHKTCPVCRRKLDSPVQSPVKSPIYASNVMHEINENELTEDSFSITIKDENEDERRGRDHKDLIVSSSTDEEDDQAQKYSRSHSTGHSIIGNTDEEDRFTLRLPEHVKSDIVRGHKSNKSWTTFGEYNAKANTRNFGLSQVSELSGGDINKV</sequence>
<keyword evidence="8 14" id="KW-0863">Zinc-finger</keyword>
<evidence type="ECO:0000256" key="7">
    <source>
        <dbReference type="ARBA" id="ARBA00022723"/>
    </source>
</evidence>